<dbReference type="Gene3D" id="1.20.5.1930">
    <property type="match status" value="1"/>
</dbReference>
<sequence length="381" mass="41576">MRSTPAPRQPIFQLQQPGTGWMAWLNIVWSIWIFLVPLMNPGAFPGWLLPTLASYALFLLMFQRVHYGDRRWIPWLALGMGALGFTLTPLNPGAQGYVIYACAYLPFCLAPRRAIPAMVLVLGLYTSYWLMLGLPWLFVLNAIVVGLVVGLMNVHYSRRKQVDAALKLSHDEVRRLAALAERERIGRDLHDLLGHTLSLVAIKSELAGKLVERDPAAARRELDEVSRVAREALTQVRSAVTGIRAAGLGAELASARLLLEADAVELQYALAPVRLPPEIETVLALTVREAVTNIQRHARARHAEVTLSSTPREVKLCISDDGRGGAIAPGNGLSGMRERIEALGGRLRIESAPGSTRLEACIPLPRAAGHVPEDDLGAAAA</sequence>
<dbReference type="PANTHER" id="PTHR24421">
    <property type="entry name" value="NITRATE/NITRITE SENSOR PROTEIN NARX-RELATED"/>
    <property type="match status" value="1"/>
</dbReference>
<evidence type="ECO:0000256" key="1">
    <source>
        <dbReference type="ARBA" id="ARBA00022679"/>
    </source>
</evidence>
<keyword evidence="4" id="KW-0472">Membrane</keyword>
<feature type="transmembrane region" description="Helical" evidence="4">
    <location>
        <begin position="128"/>
        <end position="151"/>
    </location>
</feature>
<protein>
    <submittedName>
        <fullName evidence="6">Two-component sensor histidine kinase</fullName>
    </submittedName>
</protein>
<evidence type="ECO:0000256" key="3">
    <source>
        <dbReference type="ARBA" id="ARBA00023012"/>
    </source>
</evidence>
<evidence type="ECO:0000256" key="4">
    <source>
        <dbReference type="SAM" id="Phobius"/>
    </source>
</evidence>
<dbReference type="PANTHER" id="PTHR24421:SF63">
    <property type="entry name" value="SENSOR HISTIDINE KINASE DESK"/>
    <property type="match status" value="1"/>
</dbReference>
<dbReference type="EMBL" id="BMXY01000002">
    <property type="protein sequence ID" value="GGZ65838.1"/>
    <property type="molecule type" value="Genomic_DNA"/>
</dbReference>
<feature type="transmembrane region" description="Helical" evidence="4">
    <location>
        <begin position="72"/>
        <end position="90"/>
    </location>
</feature>
<keyword evidence="4" id="KW-0812">Transmembrane</keyword>
<dbReference type="Pfam" id="PF02518">
    <property type="entry name" value="HATPase_c"/>
    <property type="match status" value="1"/>
</dbReference>
<feature type="domain" description="Histidine kinase/HSP90-like ATPase" evidence="5">
    <location>
        <begin position="278"/>
        <end position="366"/>
    </location>
</feature>
<comment type="caution">
    <text evidence="6">The sequence shown here is derived from an EMBL/GenBank/DDBJ whole genome shotgun (WGS) entry which is preliminary data.</text>
</comment>
<dbReference type="GO" id="GO:0016301">
    <property type="term" value="F:kinase activity"/>
    <property type="evidence" value="ECO:0007669"/>
    <property type="project" value="UniProtKB-KW"/>
</dbReference>
<name>A0ABQ3C550_9GAMM</name>
<evidence type="ECO:0000313" key="6">
    <source>
        <dbReference type="EMBL" id="GGZ65838.1"/>
    </source>
</evidence>
<dbReference type="InterPro" id="IPR036890">
    <property type="entry name" value="HATPase_C_sf"/>
</dbReference>
<feature type="transmembrane region" description="Helical" evidence="4">
    <location>
        <begin position="21"/>
        <end position="38"/>
    </location>
</feature>
<reference evidence="7" key="1">
    <citation type="journal article" date="2019" name="Int. J. Syst. Evol. Microbiol.">
        <title>The Global Catalogue of Microorganisms (GCM) 10K type strain sequencing project: providing services to taxonomists for standard genome sequencing and annotation.</title>
        <authorList>
            <consortium name="The Broad Institute Genomics Platform"/>
            <consortium name="The Broad Institute Genome Sequencing Center for Infectious Disease"/>
            <person name="Wu L."/>
            <person name="Ma J."/>
        </authorList>
    </citation>
    <scope>NUCLEOTIDE SEQUENCE [LARGE SCALE GENOMIC DNA]</scope>
    <source>
        <strain evidence="7">KCTC 22558</strain>
    </source>
</reference>
<keyword evidence="3" id="KW-0902">Two-component regulatory system</keyword>
<dbReference type="CDD" id="cd16917">
    <property type="entry name" value="HATPase_UhpB-NarQ-NarX-like"/>
    <property type="match status" value="1"/>
</dbReference>
<dbReference type="Proteomes" id="UP000643403">
    <property type="component" value="Unassembled WGS sequence"/>
</dbReference>
<dbReference type="SMART" id="SM00387">
    <property type="entry name" value="HATPase_c"/>
    <property type="match status" value="1"/>
</dbReference>
<dbReference type="InterPro" id="IPR011712">
    <property type="entry name" value="Sig_transdc_His_kin_sub3_dim/P"/>
</dbReference>
<gene>
    <name evidence="6" type="ORF">GCM10008101_19860</name>
</gene>
<feature type="transmembrane region" description="Helical" evidence="4">
    <location>
        <begin position="44"/>
        <end position="60"/>
    </location>
</feature>
<dbReference type="Pfam" id="PF07730">
    <property type="entry name" value="HisKA_3"/>
    <property type="match status" value="1"/>
</dbReference>
<dbReference type="InterPro" id="IPR003594">
    <property type="entry name" value="HATPase_dom"/>
</dbReference>
<accession>A0ABQ3C550</accession>
<dbReference type="RefSeq" id="WP_189449425.1">
    <property type="nucleotide sequence ID" value="NZ_BMXY01000002.1"/>
</dbReference>
<evidence type="ECO:0000313" key="7">
    <source>
        <dbReference type="Proteomes" id="UP000643403"/>
    </source>
</evidence>
<dbReference type="InterPro" id="IPR050482">
    <property type="entry name" value="Sensor_HK_TwoCompSys"/>
</dbReference>
<dbReference type="SUPFAM" id="SSF55874">
    <property type="entry name" value="ATPase domain of HSP90 chaperone/DNA topoisomerase II/histidine kinase"/>
    <property type="match status" value="1"/>
</dbReference>
<evidence type="ECO:0000259" key="5">
    <source>
        <dbReference type="SMART" id="SM00387"/>
    </source>
</evidence>
<proteinExistence type="predicted"/>
<keyword evidence="1" id="KW-0808">Transferase</keyword>
<keyword evidence="4" id="KW-1133">Transmembrane helix</keyword>
<organism evidence="6 7">
    <name type="scientific">Cognatilysobacter xinjiangensis</name>
    <dbReference type="NCBI Taxonomy" id="546892"/>
    <lineage>
        <taxon>Bacteria</taxon>
        <taxon>Pseudomonadati</taxon>
        <taxon>Pseudomonadota</taxon>
        <taxon>Gammaproteobacteria</taxon>
        <taxon>Lysobacterales</taxon>
        <taxon>Lysobacteraceae</taxon>
        <taxon>Cognatilysobacter</taxon>
    </lineage>
</organism>
<keyword evidence="7" id="KW-1185">Reference proteome</keyword>
<keyword evidence="2 6" id="KW-0418">Kinase</keyword>
<dbReference type="Gene3D" id="3.30.565.10">
    <property type="entry name" value="Histidine kinase-like ATPase, C-terminal domain"/>
    <property type="match status" value="1"/>
</dbReference>
<evidence type="ECO:0000256" key="2">
    <source>
        <dbReference type="ARBA" id="ARBA00022777"/>
    </source>
</evidence>